<feature type="compositionally biased region" description="Basic residues" evidence="1">
    <location>
        <begin position="790"/>
        <end position="803"/>
    </location>
</feature>
<dbReference type="PANTHER" id="PTHR33710">
    <property type="entry name" value="BNAC02G09200D PROTEIN"/>
    <property type="match status" value="1"/>
</dbReference>
<evidence type="ECO:0000256" key="1">
    <source>
        <dbReference type="SAM" id="MobiDB-lite"/>
    </source>
</evidence>
<keyword evidence="3" id="KW-1185">Reference proteome</keyword>
<gene>
    <name evidence="2" type="ORF">Tco_0894246</name>
</gene>
<name>A0ABQ5CHI0_9ASTR</name>
<dbReference type="Gene3D" id="3.60.10.10">
    <property type="entry name" value="Endonuclease/exonuclease/phosphatase"/>
    <property type="match status" value="1"/>
</dbReference>
<protein>
    <submittedName>
        <fullName evidence="2">Ribonuclease H-like domain-containing protein</fullName>
    </submittedName>
</protein>
<evidence type="ECO:0000313" key="3">
    <source>
        <dbReference type="Proteomes" id="UP001151760"/>
    </source>
</evidence>
<proteinExistence type="predicted"/>
<dbReference type="InterPro" id="IPR036691">
    <property type="entry name" value="Endo/exonu/phosph_ase_sf"/>
</dbReference>
<feature type="compositionally biased region" description="Polar residues" evidence="1">
    <location>
        <begin position="315"/>
        <end position="330"/>
    </location>
</feature>
<feature type="compositionally biased region" description="Basic and acidic residues" evidence="1">
    <location>
        <begin position="804"/>
        <end position="825"/>
    </location>
</feature>
<dbReference type="PANTHER" id="PTHR33710:SF79">
    <property type="entry name" value="OS06G0205337 PROTEIN"/>
    <property type="match status" value="1"/>
</dbReference>
<reference evidence="2" key="2">
    <citation type="submission" date="2022-01" db="EMBL/GenBank/DDBJ databases">
        <authorList>
            <person name="Yamashiro T."/>
            <person name="Shiraishi A."/>
            <person name="Satake H."/>
            <person name="Nakayama K."/>
        </authorList>
    </citation>
    <scope>NUCLEOTIDE SEQUENCE</scope>
</reference>
<feature type="region of interest" description="Disordered" evidence="1">
    <location>
        <begin position="305"/>
        <end position="352"/>
    </location>
</feature>
<reference evidence="2" key="1">
    <citation type="journal article" date="2022" name="Int. J. Mol. Sci.">
        <title>Draft Genome of Tanacetum Coccineum: Genomic Comparison of Closely Related Tanacetum-Family Plants.</title>
        <authorList>
            <person name="Yamashiro T."/>
            <person name="Shiraishi A."/>
            <person name="Nakayama K."/>
            <person name="Satake H."/>
        </authorList>
    </citation>
    <scope>NUCLEOTIDE SEQUENCE</scope>
</reference>
<dbReference type="SUPFAM" id="SSF56219">
    <property type="entry name" value="DNase I-like"/>
    <property type="match status" value="1"/>
</dbReference>
<evidence type="ECO:0000313" key="2">
    <source>
        <dbReference type="EMBL" id="GJT24309.1"/>
    </source>
</evidence>
<dbReference type="EMBL" id="BQNB010014125">
    <property type="protein sequence ID" value="GJT24309.1"/>
    <property type="molecule type" value="Genomic_DNA"/>
</dbReference>
<organism evidence="2 3">
    <name type="scientific">Tanacetum coccineum</name>
    <dbReference type="NCBI Taxonomy" id="301880"/>
    <lineage>
        <taxon>Eukaryota</taxon>
        <taxon>Viridiplantae</taxon>
        <taxon>Streptophyta</taxon>
        <taxon>Embryophyta</taxon>
        <taxon>Tracheophyta</taxon>
        <taxon>Spermatophyta</taxon>
        <taxon>Magnoliopsida</taxon>
        <taxon>eudicotyledons</taxon>
        <taxon>Gunneridae</taxon>
        <taxon>Pentapetalae</taxon>
        <taxon>asterids</taxon>
        <taxon>campanulids</taxon>
        <taxon>Asterales</taxon>
        <taxon>Asteraceae</taxon>
        <taxon>Asteroideae</taxon>
        <taxon>Anthemideae</taxon>
        <taxon>Anthemidinae</taxon>
        <taxon>Tanacetum</taxon>
    </lineage>
</organism>
<feature type="region of interest" description="Disordered" evidence="1">
    <location>
        <begin position="771"/>
        <end position="825"/>
    </location>
</feature>
<feature type="region of interest" description="Disordered" evidence="1">
    <location>
        <begin position="64"/>
        <end position="84"/>
    </location>
</feature>
<dbReference type="Proteomes" id="UP001151760">
    <property type="component" value="Unassembled WGS sequence"/>
</dbReference>
<comment type="caution">
    <text evidence="2">The sequence shown here is derived from an EMBL/GenBank/DDBJ whole genome shotgun (WGS) entry which is preliminary data.</text>
</comment>
<accession>A0ABQ5CHI0</accession>
<feature type="compositionally biased region" description="Basic and acidic residues" evidence="1">
    <location>
        <begin position="331"/>
        <end position="344"/>
    </location>
</feature>
<sequence length="825" mass="94976">MLARLAPQCLKKPDLNILTDNGKRNEGFVFDPNGDQFPPISAQDRFDDLGEIHDCLDQDIGDKRNRNVEYEKSANRSDDSASKSVYQDKVDKIVEKESDANMGSNRGVWDKKFADIVNANKIDNKLMEISTEIDENGNEVVVLNDEMIESGCEKRKNTICGFFVGGQVTYSEARYHLRRMWNKFGYLELMKNDGGSVKGINALASSLGKPIIMDDMTARMCTKGEGRINFARVLIEVEAGKGLKKEIEVFGHDNKNCMVKEREMQDTFNEQNMNNNMKFADRPFSVVKNRKVNYEKVNENKSYNKWNGYNGDKSMGNSNGESDLNGSNKEGTNEVHEDIMDKSKGKSTLNESNGKCIGDEDLILSIEHRKIVDNYTNKENEGDNINSQGCNNEVKRYYRDRKELFGAAKEMEMEEDVEEVYASNSYVERRKLWRELIQRNISNGDPWVIIGDFNVSLNMEEMSNGSFVLTNEMNEFLECTQEIEVEDILSSRFHFTWTKSRGNPKCKTLKNLDRIMINEAFMEKFPASHGIFLPYLVSDHFPAVLKLPNGMMKNRKAFRFSNFMTDKKEFLPNVKEAWKIQINGHMMYKVECQVEVDRYPHDENIKTKSCKVLNEYYEAMNDENSLLMQKAKVEWLKDGDRNTISDEAQRICRGVSEVEIKNAMFDIKDSKAPGPDGFTARLYKSAWSIIGKDMCKAIQEFFVTGKLLGERNSKELHVKIDLQKLMILLTGVSLKSYWSILDFLERWLIGSWSVLALLNFLSILMEKGKDTSMEDNNNSGIRASNDPGKNKCRRRSKERKKKKDSKERELKQQRMNKDKNLNLSF</sequence>